<feature type="transmembrane region" description="Helical" evidence="7">
    <location>
        <begin position="86"/>
        <end position="103"/>
    </location>
</feature>
<accession>A0A2W5GYK2</accession>
<comment type="caution">
    <text evidence="8">The sequence shown here is derived from an EMBL/GenBank/DDBJ whole genome shotgun (WGS) entry which is preliminary data.</text>
</comment>
<reference evidence="8 9" key="1">
    <citation type="submission" date="2017-11" db="EMBL/GenBank/DDBJ databases">
        <title>Infants hospitalized years apart are colonized by the same room-sourced microbial strains.</title>
        <authorList>
            <person name="Brooks B."/>
            <person name="Olm M.R."/>
            <person name="Firek B.A."/>
            <person name="Baker R."/>
            <person name="Thomas B.C."/>
            <person name="Morowitz M.J."/>
            <person name="Banfield J.F."/>
        </authorList>
    </citation>
    <scope>NUCLEOTIDE SEQUENCE [LARGE SCALE GENOMIC DNA]</scope>
    <source>
        <strain evidence="8">S2_009_000_R2_76</strain>
    </source>
</reference>
<evidence type="ECO:0008006" key="10">
    <source>
        <dbReference type="Google" id="ProtNLM"/>
    </source>
</evidence>
<evidence type="ECO:0000256" key="6">
    <source>
        <dbReference type="SAM" id="MobiDB-lite"/>
    </source>
</evidence>
<feature type="transmembrane region" description="Helical" evidence="7">
    <location>
        <begin position="20"/>
        <end position="41"/>
    </location>
</feature>
<evidence type="ECO:0000256" key="7">
    <source>
        <dbReference type="SAM" id="Phobius"/>
    </source>
</evidence>
<organism evidence="8 9">
    <name type="scientific">Pseudopedobacter saltans</name>
    <dbReference type="NCBI Taxonomy" id="151895"/>
    <lineage>
        <taxon>Bacteria</taxon>
        <taxon>Pseudomonadati</taxon>
        <taxon>Bacteroidota</taxon>
        <taxon>Sphingobacteriia</taxon>
        <taxon>Sphingobacteriales</taxon>
        <taxon>Sphingobacteriaceae</taxon>
        <taxon>Pseudopedobacter</taxon>
    </lineage>
</organism>
<dbReference type="Pfam" id="PF03626">
    <property type="entry name" value="COX4_pro"/>
    <property type="match status" value="1"/>
</dbReference>
<evidence type="ECO:0000313" key="9">
    <source>
        <dbReference type="Proteomes" id="UP000249645"/>
    </source>
</evidence>
<evidence type="ECO:0000256" key="2">
    <source>
        <dbReference type="ARBA" id="ARBA00022475"/>
    </source>
</evidence>
<keyword evidence="4 7" id="KW-1133">Transmembrane helix</keyword>
<evidence type="ECO:0000256" key="1">
    <source>
        <dbReference type="ARBA" id="ARBA00004651"/>
    </source>
</evidence>
<evidence type="ECO:0000256" key="5">
    <source>
        <dbReference type="ARBA" id="ARBA00023136"/>
    </source>
</evidence>
<dbReference type="EMBL" id="QFOI01000050">
    <property type="protein sequence ID" value="PZP50876.1"/>
    <property type="molecule type" value="Genomic_DNA"/>
</dbReference>
<evidence type="ECO:0000256" key="3">
    <source>
        <dbReference type="ARBA" id="ARBA00022692"/>
    </source>
</evidence>
<evidence type="ECO:0000256" key="4">
    <source>
        <dbReference type="ARBA" id="ARBA00022989"/>
    </source>
</evidence>
<evidence type="ECO:0000313" key="8">
    <source>
        <dbReference type="EMBL" id="PZP50876.1"/>
    </source>
</evidence>
<gene>
    <name evidence="8" type="ORF">DI598_04615</name>
</gene>
<name>A0A2W5GYK2_9SPHI</name>
<feature type="region of interest" description="Disordered" evidence="6">
    <location>
        <begin position="125"/>
        <end position="146"/>
    </location>
</feature>
<proteinExistence type="predicted"/>
<sequence length="146" mass="16985">MSTTELHEEGQSHGGGKKEVIKITIILTVITIVELILGFIMMPWEEGSFKRDFVKGVIIILMLAKAYYIVGYFMHLIHENKIMKRLILIPLTVFIWFIIAFLADGHSYYELRAKYDPYSVEMNERKVPENEHKAPHDDAPHESHEE</sequence>
<feature type="transmembrane region" description="Helical" evidence="7">
    <location>
        <begin position="53"/>
        <end position="74"/>
    </location>
</feature>
<dbReference type="GO" id="GO:0005886">
    <property type="term" value="C:plasma membrane"/>
    <property type="evidence" value="ECO:0007669"/>
    <property type="project" value="UniProtKB-SubCell"/>
</dbReference>
<keyword evidence="2" id="KW-1003">Cell membrane</keyword>
<dbReference type="AlphaFoldDB" id="A0A2W5GYK2"/>
<dbReference type="InterPro" id="IPR005171">
    <property type="entry name" value="Cyt_c_oxidase_su4_prok"/>
</dbReference>
<keyword evidence="3 7" id="KW-0812">Transmembrane</keyword>
<comment type="subcellular location">
    <subcellularLocation>
        <location evidence="1">Cell membrane</location>
        <topology evidence="1">Multi-pass membrane protein</topology>
    </subcellularLocation>
</comment>
<keyword evidence="5 7" id="KW-0472">Membrane</keyword>
<dbReference type="Proteomes" id="UP000249645">
    <property type="component" value="Unassembled WGS sequence"/>
</dbReference>
<protein>
    <recommendedName>
        <fullName evidence="10">Cytochrome C oxidase subunit IV</fullName>
    </recommendedName>
</protein>